<dbReference type="EMBL" id="CP008727">
    <property type="protein sequence ID" value="AIO68943.1"/>
    <property type="molecule type" value="Genomic_DNA"/>
</dbReference>
<evidence type="ECO:0000256" key="4">
    <source>
        <dbReference type="ARBA" id="ARBA00024746"/>
    </source>
</evidence>
<dbReference type="Proteomes" id="UP000029424">
    <property type="component" value="Chromosome 2"/>
</dbReference>
<dbReference type="Gene3D" id="2.60.40.4070">
    <property type="match status" value="1"/>
</dbReference>
<evidence type="ECO:0000313" key="8">
    <source>
        <dbReference type="EMBL" id="AIO68943.1"/>
    </source>
</evidence>
<evidence type="ECO:0000256" key="3">
    <source>
        <dbReference type="ARBA" id="ARBA00022795"/>
    </source>
</evidence>
<evidence type="ECO:0000256" key="1">
    <source>
        <dbReference type="ARBA" id="ARBA00010577"/>
    </source>
</evidence>
<protein>
    <recommendedName>
        <fullName evidence="2 5">Basal-body rod modification protein FlgD</fullName>
    </recommendedName>
</protein>
<keyword evidence="3 5" id="KW-1005">Bacterial flagellum biogenesis</keyword>
<name>A0AAI8BA03_9BURK</name>
<evidence type="ECO:0000256" key="6">
    <source>
        <dbReference type="SAM" id="MobiDB-lite"/>
    </source>
</evidence>
<comment type="similarity">
    <text evidence="1 5">Belongs to the FlgD family.</text>
</comment>
<dbReference type="GO" id="GO:0044781">
    <property type="term" value="P:bacterial-type flagellum organization"/>
    <property type="evidence" value="ECO:0007669"/>
    <property type="project" value="UniProtKB-UniRule"/>
</dbReference>
<dbReference type="AlphaFoldDB" id="A0AAI8BA03"/>
<dbReference type="GeneID" id="60550299"/>
<proteinExistence type="inferred from homology"/>
<dbReference type="InterPro" id="IPR005648">
    <property type="entry name" value="FlgD"/>
</dbReference>
<evidence type="ECO:0000256" key="5">
    <source>
        <dbReference type="RuleBase" id="RU362076"/>
    </source>
</evidence>
<comment type="function">
    <text evidence="4 5">Required for flagellar hook formation. May act as a scaffolding protein.</text>
</comment>
<dbReference type="KEGG" id="bok:DM82_3865"/>
<dbReference type="InterPro" id="IPR025965">
    <property type="entry name" value="FlgD/Vpr_Ig-like"/>
</dbReference>
<gene>
    <name evidence="8" type="ORF">DM82_3865</name>
</gene>
<evidence type="ECO:0000256" key="2">
    <source>
        <dbReference type="ARBA" id="ARBA00016013"/>
    </source>
</evidence>
<reference evidence="8 9" key="1">
    <citation type="submission" date="2014-06" db="EMBL/GenBank/DDBJ databases">
        <authorList>
            <person name="Bishop-Lilly K.A."/>
            <person name="Broomall S.M."/>
            <person name="Chain P.S."/>
            <person name="Chertkov O."/>
            <person name="Coyne S.R."/>
            <person name="Daligault H.E."/>
            <person name="Davenport K.W."/>
            <person name="Erkkila T."/>
            <person name="Frey K.G."/>
            <person name="Gibbons H.S."/>
            <person name="Gu W."/>
            <person name="Jaissle J."/>
            <person name="Johnson S.L."/>
            <person name="Koroleva G.I."/>
            <person name="Ladner J.T."/>
            <person name="Lo C.-C."/>
            <person name="Minogue T.D."/>
            <person name="Munk C."/>
            <person name="Palacios G.F."/>
            <person name="Redden C.L."/>
            <person name="Rosenzweig C.N."/>
            <person name="Scholz M.B."/>
            <person name="Teshima H."/>
            <person name="Xu Y."/>
        </authorList>
    </citation>
    <scope>NUCLEOTIDE SEQUENCE [LARGE SCALE GENOMIC DNA]</scope>
    <source>
        <strain evidence="8 9">EO147</strain>
    </source>
</reference>
<feature type="compositionally biased region" description="Polar residues" evidence="6">
    <location>
        <begin position="1"/>
        <end position="10"/>
    </location>
</feature>
<sequence length="223" mass="23388">MSNSIQSPYSGNDAAGARGNKTPAPNANPEGSPADLFAKLLDAQIRNQNPLEPMDSSQFVTQLMMMQQTQAMETVAVLTNQNLATTSSMLVVALGSQVGAAVMAKADSIEIGDEKVKGRLALENGASKVTVVLTGPDGEQHRIDLGEQPKGDVNFEIDPQKHGLPPGKYKVKVETGAKTEPAVEFSGTLEGVRVAADGKVRVRVAGIGEIDVASITSFMGRSV</sequence>
<feature type="domain" description="FlgD/Vpr Ig-like" evidence="7">
    <location>
        <begin position="111"/>
        <end position="175"/>
    </location>
</feature>
<dbReference type="Gene3D" id="2.30.30.910">
    <property type="match status" value="1"/>
</dbReference>
<organism evidence="8 9">
    <name type="scientific">Burkholderia oklahomensis</name>
    <dbReference type="NCBI Taxonomy" id="342113"/>
    <lineage>
        <taxon>Bacteria</taxon>
        <taxon>Pseudomonadati</taxon>
        <taxon>Pseudomonadota</taxon>
        <taxon>Betaproteobacteria</taxon>
        <taxon>Burkholderiales</taxon>
        <taxon>Burkholderiaceae</taxon>
        <taxon>Burkholderia</taxon>
        <taxon>pseudomallei group</taxon>
    </lineage>
</organism>
<dbReference type="Pfam" id="PF03963">
    <property type="entry name" value="FlgD"/>
    <property type="match status" value="1"/>
</dbReference>
<dbReference type="RefSeq" id="WP_010112092.1">
    <property type="nucleotide sequence ID" value="NZ_CADEQG010000001.1"/>
</dbReference>
<keyword evidence="9" id="KW-1185">Reference proteome</keyword>
<feature type="region of interest" description="Disordered" evidence="6">
    <location>
        <begin position="1"/>
        <end position="34"/>
    </location>
</feature>
<accession>A0AAI8BA03</accession>
<dbReference type="Pfam" id="PF13860">
    <property type="entry name" value="FlgD_ig"/>
    <property type="match status" value="1"/>
</dbReference>
<evidence type="ECO:0000313" key="9">
    <source>
        <dbReference type="Proteomes" id="UP000029424"/>
    </source>
</evidence>
<evidence type="ECO:0000259" key="7">
    <source>
        <dbReference type="Pfam" id="PF13860"/>
    </source>
</evidence>